<accession>A0A150WCJ9</accession>
<dbReference type="SMART" id="SM00530">
    <property type="entry name" value="HTH_XRE"/>
    <property type="match status" value="1"/>
</dbReference>
<comment type="caution">
    <text evidence="2">The sequence shown here is derived from an EMBL/GenBank/DDBJ whole genome shotgun (WGS) entry which is preliminary data.</text>
</comment>
<evidence type="ECO:0000313" key="2">
    <source>
        <dbReference type="EMBL" id="KYG60588.1"/>
    </source>
</evidence>
<evidence type="ECO:0000259" key="1">
    <source>
        <dbReference type="PROSITE" id="PS50943"/>
    </source>
</evidence>
<feature type="domain" description="HTH cro/C1-type" evidence="1">
    <location>
        <begin position="10"/>
        <end position="63"/>
    </location>
</feature>
<dbReference type="EMBL" id="LUKF01000019">
    <property type="protein sequence ID" value="KYG60588.1"/>
    <property type="molecule type" value="Genomic_DNA"/>
</dbReference>
<dbReference type="CDD" id="cd00093">
    <property type="entry name" value="HTH_XRE"/>
    <property type="match status" value="1"/>
</dbReference>
<dbReference type="Pfam" id="PF13443">
    <property type="entry name" value="HTH_26"/>
    <property type="match status" value="1"/>
</dbReference>
<dbReference type="InterPro" id="IPR036390">
    <property type="entry name" value="WH_DNA-bd_sf"/>
</dbReference>
<dbReference type="RefSeq" id="WP_063244867.1">
    <property type="nucleotide sequence ID" value="NZ_LUKF01000019.1"/>
</dbReference>
<dbReference type="OrthoDB" id="5298444at2"/>
<sequence>MEHSRYLDTIKKILKTREVTYNELAAHLKMTESGVKKMLNAKDISFRRILQICEALGILPGQLFSLSEKNFISEVTLSKPQEDALLKQRSLLAVYWRLAIEGCDLNEIAELQKISKAELKKILDKLVSLELLSVRRGIYTPRHVGKFKWNEESNLVKILNQEWSELTLQRALNKKKGASHRLVSMKLSEDSYTRLQQGLAKVLDEAVQNSENEELTLSKKQMHNFTALIATVPQGVLDA</sequence>
<dbReference type="AlphaFoldDB" id="A0A150WCJ9"/>
<dbReference type="PROSITE" id="PS50943">
    <property type="entry name" value="HTH_CROC1"/>
    <property type="match status" value="1"/>
</dbReference>
<reference evidence="2 3" key="1">
    <citation type="submission" date="2016-03" db="EMBL/GenBank/DDBJ databases">
        <authorList>
            <person name="Ploux O."/>
        </authorList>
    </citation>
    <scope>NUCLEOTIDE SEQUENCE [LARGE SCALE GENOMIC DNA]</scope>
    <source>
        <strain evidence="2 3">BER2</strain>
    </source>
</reference>
<dbReference type="InterPro" id="IPR001387">
    <property type="entry name" value="Cro/C1-type_HTH"/>
</dbReference>
<dbReference type="GO" id="GO:0003677">
    <property type="term" value="F:DNA binding"/>
    <property type="evidence" value="ECO:0007669"/>
    <property type="project" value="InterPro"/>
</dbReference>
<dbReference type="SUPFAM" id="SSF47413">
    <property type="entry name" value="lambda repressor-like DNA-binding domains"/>
    <property type="match status" value="1"/>
</dbReference>
<dbReference type="Proteomes" id="UP000075391">
    <property type="component" value="Unassembled WGS sequence"/>
</dbReference>
<dbReference type="SUPFAM" id="SSF46785">
    <property type="entry name" value="Winged helix' DNA-binding domain"/>
    <property type="match status" value="1"/>
</dbReference>
<organism evidence="2 3">
    <name type="scientific">Bdellovibrio bacteriovorus</name>
    <dbReference type="NCBI Taxonomy" id="959"/>
    <lineage>
        <taxon>Bacteria</taxon>
        <taxon>Pseudomonadati</taxon>
        <taxon>Bdellovibrionota</taxon>
        <taxon>Bdellovibrionia</taxon>
        <taxon>Bdellovibrionales</taxon>
        <taxon>Pseudobdellovibrionaceae</taxon>
        <taxon>Bdellovibrio</taxon>
    </lineage>
</organism>
<evidence type="ECO:0000313" key="3">
    <source>
        <dbReference type="Proteomes" id="UP000075391"/>
    </source>
</evidence>
<protein>
    <recommendedName>
        <fullName evidence="1">HTH cro/C1-type domain-containing protein</fullName>
    </recommendedName>
</protein>
<dbReference type="InterPro" id="IPR010982">
    <property type="entry name" value="Lambda_DNA-bd_dom_sf"/>
</dbReference>
<name>A0A150WCJ9_BDEBC</name>
<dbReference type="Gene3D" id="1.10.260.40">
    <property type="entry name" value="lambda repressor-like DNA-binding domains"/>
    <property type="match status" value="1"/>
</dbReference>
<gene>
    <name evidence="2" type="ORF">AZI85_11305</name>
</gene>
<proteinExistence type="predicted"/>